<evidence type="ECO:0000313" key="1">
    <source>
        <dbReference type="EMBL" id="KAH0875728.1"/>
    </source>
</evidence>
<name>A0ABQ7Z6I1_BRANA</name>
<keyword evidence="2" id="KW-1185">Reference proteome</keyword>
<organism evidence="1 2">
    <name type="scientific">Brassica napus</name>
    <name type="common">Rape</name>
    <dbReference type="NCBI Taxonomy" id="3708"/>
    <lineage>
        <taxon>Eukaryota</taxon>
        <taxon>Viridiplantae</taxon>
        <taxon>Streptophyta</taxon>
        <taxon>Embryophyta</taxon>
        <taxon>Tracheophyta</taxon>
        <taxon>Spermatophyta</taxon>
        <taxon>Magnoliopsida</taxon>
        <taxon>eudicotyledons</taxon>
        <taxon>Gunneridae</taxon>
        <taxon>Pentapetalae</taxon>
        <taxon>rosids</taxon>
        <taxon>malvids</taxon>
        <taxon>Brassicales</taxon>
        <taxon>Brassicaceae</taxon>
        <taxon>Brassiceae</taxon>
        <taxon>Brassica</taxon>
    </lineage>
</organism>
<comment type="caution">
    <text evidence="1">The sequence shown here is derived from an EMBL/GenBank/DDBJ whole genome shotgun (WGS) entry which is preliminary data.</text>
</comment>
<proteinExistence type="predicted"/>
<accession>A0ABQ7Z6I1</accession>
<evidence type="ECO:0000313" key="2">
    <source>
        <dbReference type="Proteomes" id="UP000824890"/>
    </source>
</evidence>
<dbReference type="Proteomes" id="UP000824890">
    <property type="component" value="Unassembled WGS sequence"/>
</dbReference>
<gene>
    <name evidence="1" type="ORF">HID58_073090</name>
</gene>
<sequence>MYGLTKDGNRTINIVIPLAALLIRAQTLRYLTGERSLHTLRKILRFFDLVSSIDLDSTWEEESLPRVSLHTELTVSIIQKLTRKGIRMVVSRFPYAIPTLPGGKKPPFVSVFLKPLGNTLLTDQSGVIGQQPKPWGSDASSVPSHTKSHLRKLYMFWSSFGICNDSRRMRDNLIPPSLLNSRIDGGEGVRAGRMGRRFWRRDGSGQAEVEFEFLQIGQEQEDNYSNLMIN</sequence>
<reference evidence="1 2" key="1">
    <citation type="submission" date="2021-05" db="EMBL/GenBank/DDBJ databases">
        <title>Genome Assembly of Synthetic Allotetraploid Brassica napus Reveals Homoeologous Exchanges between Subgenomes.</title>
        <authorList>
            <person name="Davis J.T."/>
        </authorList>
    </citation>
    <scope>NUCLEOTIDE SEQUENCE [LARGE SCALE GENOMIC DNA]</scope>
    <source>
        <strain evidence="2">cv. Da-Ae</strain>
        <tissue evidence="1">Seedling</tissue>
    </source>
</reference>
<protein>
    <submittedName>
        <fullName evidence="1">Uncharacterized protein</fullName>
    </submittedName>
</protein>
<dbReference type="EMBL" id="JAGKQM010000016">
    <property type="protein sequence ID" value="KAH0875728.1"/>
    <property type="molecule type" value="Genomic_DNA"/>
</dbReference>